<reference evidence="2 3" key="1">
    <citation type="submission" date="2017-12" db="EMBL/GenBank/DDBJ databases">
        <authorList>
            <person name="Hurst M.R.H."/>
        </authorList>
    </citation>
    <scope>NUCLEOTIDE SEQUENCE [LARGE SCALE GENOMIC DNA]</scope>
    <source>
        <strain evidence="2 3">SY-3-19</strain>
    </source>
</reference>
<evidence type="ECO:0000259" key="1">
    <source>
        <dbReference type="PROSITE" id="PS51819"/>
    </source>
</evidence>
<dbReference type="Proteomes" id="UP000239504">
    <property type="component" value="Unassembled WGS sequence"/>
</dbReference>
<dbReference type="PANTHER" id="PTHR33993">
    <property type="entry name" value="GLYOXALASE-RELATED"/>
    <property type="match status" value="1"/>
</dbReference>
<dbReference type="OrthoDB" id="9799428at2"/>
<dbReference type="RefSeq" id="WP_104831381.1">
    <property type="nucleotide sequence ID" value="NZ_PJCH01000015.1"/>
</dbReference>
<dbReference type="Pfam" id="PF18029">
    <property type="entry name" value="Glyoxalase_6"/>
    <property type="match status" value="1"/>
</dbReference>
<proteinExistence type="predicted"/>
<feature type="domain" description="VOC" evidence="1">
    <location>
        <begin position="6"/>
        <end position="119"/>
    </location>
</feature>
<keyword evidence="3" id="KW-1185">Reference proteome</keyword>
<dbReference type="InterPro" id="IPR037523">
    <property type="entry name" value="VOC_core"/>
</dbReference>
<dbReference type="SUPFAM" id="SSF54593">
    <property type="entry name" value="Glyoxalase/Bleomycin resistance protein/Dihydroxybiphenyl dioxygenase"/>
    <property type="match status" value="1"/>
</dbReference>
<evidence type="ECO:0000313" key="3">
    <source>
        <dbReference type="Proteomes" id="UP000239504"/>
    </source>
</evidence>
<comment type="caution">
    <text evidence="2">The sequence shown here is derived from an EMBL/GenBank/DDBJ whole genome shotgun (WGS) entry which is preliminary data.</text>
</comment>
<evidence type="ECO:0000313" key="2">
    <source>
        <dbReference type="EMBL" id="PQA86169.1"/>
    </source>
</evidence>
<protein>
    <submittedName>
        <fullName evidence="2">Glyoxalase</fullName>
    </submittedName>
</protein>
<name>A0A2S7K0Z0_9PROT</name>
<dbReference type="InterPro" id="IPR041581">
    <property type="entry name" value="Glyoxalase_6"/>
</dbReference>
<dbReference type="Gene3D" id="3.10.180.10">
    <property type="entry name" value="2,3-Dihydroxybiphenyl 1,2-Dioxygenase, domain 1"/>
    <property type="match status" value="1"/>
</dbReference>
<accession>A0A2S7K0Z0</accession>
<dbReference type="InterPro" id="IPR052164">
    <property type="entry name" value="Anthracycline_SecMetBiosynth"/>
</dbReference>
<dbReference type="EMBL" id="PJCH01000015">
    <property type="protein sequence ID" value="PQA86169.1"/>
    <property type="molecule type" value="Genomic_DNA"/>
</dbReference>
<dbReference type="AlphaFoldDB" id="A0A2S7K0Z0"/>
<sequence>MEKVDGVGGIFFRAKDPKALAKWYEDHLGVKQVPGDYDSPPWRTSAGTVVFAPFEEDTTYFGDMKNQWMINFRVKDLAAMTAQLRAAGIEVEDYPEDGPNGRFAHLFDPEGNRIELWEPGGKDPG</sequence>
<dbReference type="PANTHER" id="PTHR33993:SF5">
    <property type="entry name" value="GLYOXALASE"/>
    <property type="match status" value="1"/>
</dbReference>
<organism evidence="2 3">
    <name type="scientific">Hyphococcus luteus</name>
    <dbReference type="NCBI Taxonomy" id="2058213"/>
    <lineage>
        <taxon>Bacteria</taxon>
        <taxon>Pseudomonadati</taxon>
        <taxon>Pseudomonadota</taxon>
        <taxon>Alphaproteobacteria</taxon>
        <taxon>Parvularculales</taxon>
        <taxon>Parvularculaceae</taxon>
        <taxon>Hyphococcus</taxon>
    </lineage>
</organism>
<gene>
    <name evidence="2" type="ORF">CW354_17585</name>
</gene>
<dbReference type="InterPro" id="IPR029068">
    <property type="entry name" value="Glyas_Bleomycin-R_OHBP_Dase"/>
</dbReference>
<dbReference type="PROSITE" id="PS51819">
    <property type="entry name" value="VOC"/>
    <property type="match status" value="1"/>
</dbReference>